<evidence type="ECO:0000256" key="1">
    <source>
        <dbReference type="ARBA" id="ARBA00004370"/>
    </source>
</evidence>
<keyword evidence="4 6" id="KW-0472">Membrane</keyword>
<gene>
    <name evidence="8" type="ORF">K437DRAFT_254183</name>
</gene>
<feature type="domain" description="Fatty acid hydroxylase" evidence="7">
    <location>
        <begin position="230"/>
        <end position="357"/>
    </location>
</feature>
<comment type="caution">
    <text evidence="8">The sequence shown here is derived from an EMBL/GenBank/DDBJ whole genome shotgun (WGS) entry which is preliminary data.</text>
</comment>
<evidence type="ECO:0000256" key="6">
    <source>
        <dbReference type="SAM" id="Phobius"/>
    </source>
</evidence>
<dbReference type="Pfam" id="PF04116">
    <property type="entry name" value="FA_hydroxylase"/>
    <property type="match status" value="1"/>
</dbReference>
<dbReference type="FunCoup" id="A0A066WIP5">
    <property type="interactions" value="93"/>
</dbReference>
<keyword evidence="2 6" id="KW-0812">Transmembrane</keyword>
<evidence type="ECO:0000313" key="9">
    <source>
        <dbReference type="Proteomes" id="UP000027361"/>
    </source>
</evidence>
<dbReference type="HOGENOM" id="CLU_047036_3_1_1"/>
<dbReference type="GO" id="GO:0016020">
    <property type="term" value="C:membrane"/>
    <property type="evidence" value="ECO:0007669"/>
    <property type="project" value="UniProtKB-SubCell"/>
</dbReference>
<evidence type="ECO:0000259" key="7">
    <source>
        <dbReference type="Pfam" id="PF04116"/>
    </source>
</evidence>
<protein>
    <recommendedName>
        <fullName evidence="7">Fatty acid hydroxylase domain-containing protein</fullName>
    </recommendedName>
</protein>
<feature type="transmembrane region" description="Helical" evidence="6">
    <location>
        <begin position="220"/>
        <end position="242"/>
    </location>
</feature>
<feature type="region of interest" description="Disordered" evidence="5">
    <location>
        <begin position="364"/>
        <end position="387"/>
    </location>
</feature>
<dbReference type="EMBL" id="JMSN01000010">
    <property type="protein sequence ID" value="KDN52408.1"/>
    <property type="molecule type" value="Genomic_DNA"/>
</dbReference>
<dbReference type="OMA" id="LIYWVHR"/>
<dbReference type="InterPro" id="IPR006694">
    <property type="entry name" value="Fatty_acid_hydroxylase"/>
</dbReference>
<dbReference type="GeneID" id="25263783"/>
<accession>A0A066WIP5</accession>
<dbReference type="AlphaFoldDB" id="A0A066WIP5"/>
<dbReference type="OrthoDB" id="6354873at2759"/>
<dbReference type="GO" id="GO:0016491">
    <property type="term" value="F:oxidoreductase activity"/>
    <property type="evidence" value="ECO:0007669"/>
    <property type="project" value="InterPro"/>
</dbReference>
<comment type="subcellular location">
    <subcellularLocation>
        <location evidence="1">Membrane</location>
    </subcellularLocation>
</comment>
<dbReference type="GO" id="GO:0008610">
    <property type="term" value="P:lipid biosynthetic process"/>
    <property type="evidence" value="ECO:0007669"/>
    <property type="project" value="InterPro"/>
</dbReference>
<proteinExistence type="predicted"/>
<keyword evidence="9" id="KW-1185">Reference proteome</keyword>
<dbReference type="STRING" id="1037660.A0A066WIP5"/>
<dbReference type="Proteomes" id="UP000027361">
    <property type="component" value="Unassembled WGS sequence"/>
</dbReference>
<evidence type="ECO:0000256" key="3">
    <source>
        <dbReference type="ARBA" id="ARBA00022989"/>
    </source>
</evidence>
<feature type="transmembrane region" description="Helical" evidence="6">
    <location>
        <begin position="128"/>
        <end position="154"/>
    </location>
</feature>
<feature type="transmembrane region" description="Helical" evidence="6">
    <location>
        <begin position="287"/>
        <end position="312"/>
    </location>
</feature>
<dbReference type="InParanoid" id="A0A066WIP5"/>
<evidence type="ECO:0000313" key="8">
    <source>
        <dbReference type="EMBL" id="KDN52408.1"/>
    </source>
</evidence>
<sequence>MDVVLHYFDEYVLDALYAVVLPASPSSPLLRRSPALLSAFLADGQTHATLAHAAHTRIAGAAGAKGFLHNLTSTLARAAWPASHSIPAVDVARIADTPLPDTAYAALDWPAVSHLSALPRSSILRQSLSLYAITYVGILLLYFLFAGLSYRFLFNKAMLRHPRFLKNQVRLEIAASLRAFPVLDALTLPWFVAEVRGHSRLYSHINQGPWADRWFGLHGWTYAALISTPFFLLFTDACIYWVHRLEHHPRLYKHVHKPHHKWLVPSPFASHAFHPLDGYAQSLPYHIFVFLFPLHRTLYIGLFVFVNLWSILIHDSDMICNSPLEKFINGPSHHTLHHLYFSVNYGQYFTGCDRLGGSYRAPKLEDDPLHDVPDAGSDPKAKVEKTE</sequence>
<evidence type="ECO:0000256" key="5">
    <source>
        <dbReference type="SAM" id="MobiDB-lite"/>
    </source>
</evidence>
<evidence type="ECO:0000256" key="2">
    <source>
        <dbReference type="ARBA" id="ARBA00022692"/>
    </source>
</evidence>
<reference evidence="8 9" key="1">
    <citation type="submission" date="2014-05" db="EMBL/GenBank/DDBJ databases">
        <title>Draft genome sequence of a rare smut relative, Tilletiaria anomala UBC 951.</title>
        <authorList>
            <consortium name="DOE Joint Genome Institute"/>
            <person name="Toome M."/>
            <person name="Kuo A."/>
            <person name="Henrissat B."/>
            <person name="Lipzen A."/>
            <person name="Tritt A."/>
            <person name="Yoshinaga Y."/>
            <person name="Zane M."/>
            <person name="Barry K."/>
            <person name="Grigoriev I.V."/>
            <person name="Spatafora J.W."/>
            <person name="Aimea M.C."/>
        </authorList>
    </citation>
    <scope>NUCLEOTIDE SEQUENCE [LARGE SCALE GENOMIC DNA]</scope>
    <source>
        <strain evidence="8 9">UBC 951</strain>
    </source>
</reference>
<dbReference type="InterPro" id="IPR050307">
    <property type="entry name" value="Sterol_Desaturase_Related"/>
</dbReference>
<name>A0A066WIP5_TILAU</name>
<feature type="transmembrane region" description="Helical" evidence="6">
    <location>
        <begin position="175"/>
        <end position="193"/>
    </location>
</feature>
<dbReference type="RefSeq" id="XP_013245266.1">
    <property type="nucleotide sequence ID" value="XM_013389812.1"/>
</dbReference>
<evidence type="ECO:0000256" key="4">
    <source>
        <dbReference type="ARBA" id="ARBA00023136"/>
    </source>
</evidence>
<dbReference type="GO" id="GO:0005506">
    <property type="term" value="F:iron ion binding"/>
    <property type="evidence" value="ECO:0007669"/>
    <property type="project" value="InterPro"/>
</dbReference>
<dbReference type="PANTHER" id="PTHR11863">
    <property type="entry name" value="STEROL DESATURASE"/>
    <property type="match status" value="1"/>
</dbReference>
<organism evidence="8 9">
    <name type="scientific">Tilletiaria anomala (strain ATCC 24038 / CBS 436.72 / UBC 951)</name>
    <dbReference type="NCBI Taxonomy" id="1037660"/>
    <lineage>
        <taxon>Eukaryota</taxon>
        <taxon>Fungi</taxon>
        <taxon>Dikarya</taxon>
        <taxon>Basidiomycota</taxon>
        <taxon>Ustilaginomycotina</taxon>
        <taxon>Exobasidiomycetes</taxon>
        <taxon>Georgefischeriales</taxon>
        <taxon>Tilletiariaceae</taxon>
        <taxon>Tilletiaria</taxon>
    </lineage>
</organism>
<keyword evidence="3 6" id="KW-1133">Transmembrane helix</keyword>